<dbReference type="AlphaFoldDB" id="A0A1Y2FQR5"/>
<comment type="caution">
    <text evidence="1">The sequence shown here is derived from an EMBL/GenBank/DDBJ whole genome shotgun (WGS) entry which is preliminary data.</text>
</comment>
<accession>A0A1Y2FQR5</accession>
<proteinExistence type="predicted"/>
<name>A0A1Y2FQR5_PROLT</name>
<keyword evidence="2" id="KW-1185">Reference proteome</keyword>
<gene>
    <name evidence="1" type="ORF">BCR37DRAFT_257513</name>
</gene>
<sequence length="109" mass="12288">MTFSARKGSVLVTLHSAFFFRVSWGPILRGENPGPRDFEPGIFYQPDGQFAENDLVHEELPQESSEMSDTATQFLGHGNLGPKMALQESLLSYGKFHGWYPAINKRLTR</sequence>
<evidence type="ECO:0000313" key="2">
    <source>
        <dbReference type="Proteomes" id="UP000193685"/>
    </source>
</evidence>
<evidence type="ECO:0000313" key="1">
    <source>
        <dbReference type="EMBL" id="ORY85055.1"/>
    </source>
</evidence>
<dbReference type="EMBL" id="MCFI01000005">
    <property type="protein sequence ID" value="ORY85055.1"/>
    <property type="molecule type" value="Genomic_DNA"/>
</dbReference>
<organism evidence="1 2">
    <name type="scientific">Protomyces lactucae-debilis</name>
    <dbReference type="NCBI Taxonomy" id="2754530"/>
    <lineage>
        <taxon>Eukaryota</taxon>
        <taxon>Fungi</taxon>
        <taxon>Dikarya</taxon>
        <taxon>Ascomycota</taxon>
        <taxon>Taphrinomycotina</taxon>
        <taxon>Taphrinomycetes</taxon>
        <taxon>Taphrinales</taxon>
        <taxon>Protomycetaceae</taxon>
        <taxon>Protomyces</taxon>
    </lineage>
</organism>
<dbReference type="GeneID" id="63783289"/>
<dbReference type="Proteomes" id="UP000193685">
    <property type="component" value="Unassembled WGS sequence"/>
</dbReference>
<dbReference type="RefSeq" id="XP_040726838.1">
    <property type="nucleotide sequence ID" value="XM_040866690.1"/>
</dbReference>
<reference evidence="1 2" key="1">
    <citation type="submission" date="2016-07" db="EMBL/GenBank/DDBJ databases">
        <title>Pervasive Adenine N6-methylation of Active Genes in Fungi.</title>
        <authorList>
            <consortium name="DOE Joint Genome Institute"/>
            <person name="Mondo S.J."/>
            <person name="Dannebaum R.O."/>
            <person name="Kuo R.C."/>
            <person name="Labutti K."/>
            <person name="Haridas S."/>
            <person name="Kuo A."/>
            <person name="Salamov A."/>
            <person name="Ahrendt S.R."/>
            <person name="Lipzen A."/>
            <person name="Sullivan W."/>
            <person name="Andreopoulos W.B."/>
            <person name="Clum A."/>
            <person name="Lindquist E."/>
            <person name="Daum C."/>
            <person name="Ramamoorthy G.K."/>
            <person name="Gryganskyi A."/>
            <person name="Culley D."/>
            <person name="Magnuson J.K."/>
            <person name="James T.Y."/>
            <person name="O'Malley M.A."/>
            <person name="Stajich J.E."/>
            <person name="Spatafora J.W."/>
            <person name="Visel A."/>
            <person name="Grigoriev I.V."/>
        </authorList>
    </citation>
    <scope>NUCLEOTIDE SEQUENCE [LARGE SCALE GENOMIC DNA]</scope>
    <source>
        <strain evidence="1 2">12-1054</strain>
    </source>
</reference>
<protein>
    <submittedName>
        <fullName evidence="1">Uncharacterized protein</fullName>
    </submittedName>
</protein>